<evidence type="ECO:0000313" key="4">
    <source>
        <dbReference type="EMBL" id="TMI92625.1"/>
    </source>
</evidence>
<protein>
    <submittedName>
        <fullName evidence="4">Ribokinase</fullName>
    </submittedName>
</protein>
<sequence length="100" mass="10167">AASALLERGPRMAVVKLGDRGAFYAAPDGRGHVPADAVRAVDTTAAGDAFAAALGVALGEGRGSADAVRFATRVAGIKVTRMGAQVSMPTRAEVEEAMRQ</sequence>
<keyword evidence="2 4" id="KW-0418">Kinase</keyword>
<dbReference type="Gene3D" id="3.40.1190.20">
    <property type="match status" value="1"/>
</dbReference>
<name>A0A537KA38_9BACT</name>
<keyword evidence="1" id="KW-0808">Transferase</keyword>
<dbReference type="InterPro" id="IPR011611">
    <property type="entry name" value="PfkB_dom"/>
</dbReference>
<dbReference type="Pfam" id="PF00294">
    <property type="entry name" value="PfkB"/>
    <property type="match status" value="1"/>
</dbReference>
<reference evidence="4 5" key="1">
    <citation type="journal article" date="2019" name="Nat. Microbiol.">
        <title>Mediterranean grassland soil C-N compound turnover is dependent on rainfall and depth, and is mediated by genomically divergent microorganisms.</title>
        <authorList>
            <person name="Diamond S."/>
            <person name="Andeer P.F."/>
            <person name="Li Z."/>
            <person name="Crits-Christoph A."/>
            <person name="Burstein D."/>
            <person name="Anantharaman K."/>
            <person name="Lane K.R."/>
            <person name="Thomas B.C."/>
            <person name="Pan C."/>
            <person name="Northen T.R."/>
            <person name="Banfield J.F."/>
        </authorList>
    </citation>
    <scope>NUCLEOTIDE SEQUENCE [LARGE SCALE GENOMIC DNA]</scope>
    <source>
        <strain evidence="4">NP_3</strain>
    </source>
</reference>
<feature type="non-terminal residue" evidence="4">
    <location>
        <position position="1"/>
    </location>
</feature>
<evidence type="ECO:0000256" key="1">
    <source>
        <dbReference type="ARBA" id="ARBA00022679"/>
    </source>
</evidence>
<evidence type="ECO:0000259" key="3">
    <source>
        <dbReference type="Pfam" id="PF00294"/>
    </source>
</evidence>
<accession>A0A537KA38</accession>
<evidence type="ECO:0000256" key="2">
    <source>
        <dbReference type="ARBA" id="ARBA00022777"/>
    </source>
</evidence>
<dbReference type="SUPFAM" id="SSF53613">
    <property type="entry name" value="Ribokinase-like"/>
    <property type="match status" value="1"/>
</dbReference>
<dbReference type="PANTHER" id="PTHR10584:SF166">
    <property type="entry name" value="RIBOKINASE"/>
    <property type="match status" value="1"/>
</dbReference>
<dbReference type="GO" id="GO:0016301">
    <property type="term" value="F:kinase activity"/>
    <property type="evidence" value="ECO:0007669"/>
    <property type="project" value="UniProtKB-KW"/>
</dbReference>
<feature type="domain" description="Carbohydrate kinase PfkB" evidence="3">
    <location>
        <begin position="2"/>
        <end position="91"/>
    </location>
</feature>
<organism evidence="4 5">
    <name type="scientific">Candidatus Segetimicrobium genomatis</name>
    <dbReference type="NCBI Taxonomy" id="2569760"/>
    <lineage>
        <taxon>Bacteria</taxon>
        <taxon>Bacillati</taxon>
        <taxon>Candidatus Sysuimicrobiota</taxon>
        <taxon>Candidatus Sysuimicrobiia</taxon>
        <taxon>Candidatus Sysuimicrobiales</taxon>
        <taxon>Candidatus Segetimicrobiaceae</taxon>
        <taxon>Candidatus Segetimicrobium</taxon>
    </lineage>
</organism>
<dbReference type="AlphaFoldDB" id="A0A537KA38"/>
<dbReference type="PANTHER" id="PTHR10584">
    <property type="entry name" value="SUGAR KINASE"/>
    <property type="match status" value="1"/>
</dbReference>
<dbReference type="InterPro" id="IPR029056">
    <property type="entry name" value="Ribokinase-like"/>
</dbReference>
<proteinExistence type="predicted"/>
<dbReference type="EMBL" id="VBAK01000055">
    <property type="protein sequence ID" value="TMI92625.1"/>
    <property type="molecule type" value="Genomic_DNA"/>
</dbReference>
<dbReference type="Proteomes" id="UP000318509">
    <property type="component" value="Unassembled WGS sequence"/>
</dbReference>
<gene>
    <name evidence="4" type="ORF">E6H00_02485</name>
</gene>
<evidence type="ECO:0000313" key="5">
    <source>
        <dbReference type="Proteomes" id="UP000318509"/>
    </source>
</evidence>
<dbReference type="GO" id="GO:0005829">
    <property type="term" value="C:cytosol"/>
    <property type="evidence" value="ECO:0007669"/>
    <property type="project" value="TreeGrafter"/>
</dbReference>
<comment type="caution">
    <text evidence="4">The sequence shown here is derived from an EMBL/GenBank/DDBJ whole genome shotgun (WGS) entry which is preliminary data.</text>
</comment>